<reference evidence="3" key="2">
    <citation type="journal article" date="2020" name="Nat. Commun.">
        <title>Large-scale genome sequencing of mycorrhizal fungi provides insights into the early evolution of symbiotic traits.</title>
        <authorList>
            <person name="Miyauchi S."/>
            <person name="Kiss E."/>
            <person name="Kuo A."/>
            <person name="Drula E."/>
            <person name="Kohler A."/>
            <person name="Sanchez-Garcia M."/>
            <person name="Morin E."/>
            <person name="Andreopoulos B."/>
            <person name="Barry K.W."/>
            <person name="Bonito G."/>
            <person name="Buee M."/>
            <person name="Carver A."/>
            <person name="Chen C."/>
            <person name="Cichocki N."/>
            <person name="Clum A."/>
            <person name="Culley D."/>
            <person name="Crous P.W."/>
            <person name="Fauchery L."/>
            <person name="Girlanda M."/>
            <person name="Hayes R.D."/>
            <person name="Keri Z."/>
            <person name="LaButti K."/>
            <person name="Lipzen A."/>
            <person name="Lombard V."/>
            <person name="Magnuson J."/>
            <person name="Maillard F."/>
            <person name="Murat C."/>
            <person name="Nolan M."/>
            <person name="Ohm R.A."/>
            <person name="Pangilinan J."/>
            <person name="Pereira M.F."/>
            <person name="Perotto S."/>
            <person name="Peter M."/>
            <person name="Pfister S."/>
            <person name="Riley R."/>
            <person name="Sitrit Y."/>
            <person name="Stielow J.B."/>
            <person name="Szollosi G."/>
            <person name="Zifcakova L."/>
            <person name="Stursova M."/>
            <person name="Spatafora J.W."/>
            <person name="Tedersoo L."/>
            <person name="Vaario L.M."/>
            <person name="Yamada A."/>
            <person name="Yan M."/>
            <person name="Wang P."/>
            <person name="Xu J."/>
            <person name="Bruns T."/>
            <person name="Baldrian P."/>
            <person name="Vilgalys R."/>
            <person name="Dunand C."/>
            <person name="Henrissat B."/>
            <person name="Grigoriev I.V."/>
            <person name="Hibbett D."/>
            <person name="Nagy L.G."/>
            <person name="Martin F.M."/>
        </authorList>
    </citation>
    <scope>NUCLEOTIDE SEQUENCE</scope>
    <source>
        <strain evidence="3">BED1</strain>
    </source>
</reference>
<dbReference type="Pfam" id="PF08766">
    <property type="entry name" value="DEK_C"/>
    <property type="match status" value="1"/>
</dbReference>
<evidence type="ECO:0000259" key="1">
    <source>
        <dbReference type="Pfam" id="PF08766"/>
    </source>
</evidence>
<comment type="caution">
    <text evidence="3">The sequence shown here is derived from an EMBL/GenBank/DDBJ whole genome shotgun (WGS) entry which is preliminary data.</text>
</comment>
<accession>A0AAD4BG71</accession>
<evidence type="ECO:0000313" key="2">
    <source>
        <dbReference type="EMBL" id="KAF8425837.1"/>
    </source>
</evidence>
<feature type="domain" description="DEK-C" evidence="1">
    <location>
        <begin position="58"/>
        <end position="97"/>
    </location>
</feature>
<proteinExistence type="predicted"/>
<reference evidence="3" key="1">
    <citation type="submission" date="2019-10" db="EMBL/GenBank/DDBJ databases">
        <authorList>
            <consortium name="DOE Joint Genome Institute"/>
            <person name="Kuo A."/>
            <person name="Miyauchi S."/>
            <person name="Kiss E."/>
            <person name="Drula E."/>
            <person name="Kohler A."/>
            <person name="Sanchez-Garcia M."/>
            <person name="Andreopoulos B."/>
            <person name="Barry K.W."/>
            <person name="Bonito G."/>
            <person name="Buee M."/>
            <person name="Carver A."/>
            <person name="Chen C."/>
            <person name="Cichocki N."/>
            <person name="Clum A."/>
            <person name="Culley D."/>
            <person name="Crous P.W."/>
            <person name="Fauchery L."/>
            <person name="Girlanda M."/>
            <person name="Hayes R."/>
            <person name="Keri Z."/>
            <person name="LaButti K."/>
            <person name="Lipzen A."/>
            <person name="Lombard V."/>
            <person name="Magnuson J."/>
            <person name="Maillard F."/>
            <person name="Morin E."/>
            <person name="Murat C."/>
            <person name="Nolan M."/>
            <person name="Ohm R."/>
            <person name="Pangilinan J."/>
            <person name="Pereira M."/>
            <person name="Perotto S."/>
            <person name="Peter M."/>
            <person name="Riley R."/>
            <person name="Sitrit Y."/>
            <person name="Stielow B."/>
            <person name="Szollosi G."/>
            <person name="Zifcakova L."/>
            <person name="Stursova M."/>
            <person name="Spatafora J.W."/>
            <person name="Tedersoo L."/>
            <person name="Vaario L.-M."/>
            <person name="Yamada A."/>
            <person name="Yan M."/>
            <person name="Wang P."/>
            <person name="Xu J."/>
            <person name="Bruns T."/>
            <person name="Baldrian P."/>
            <person name="Vilgalys R."/>
            <person name="Henrissat B."/>
            <person name="Grigoriev I.V."/>
            <person name="Hibbett D."/>
            <person name="Nagy L.G."/>
            <person name="Martin F.M."/>
        </authorList>
    </citation>
    <scope>NUCLEOTIDE SEQUENCE</scope>
    <source>
        <strain evidence="3">BED1</strain>
    </source>
</reference>
<gene>
    <name evidence="3" type="ORF">L210DRAFT_3652937</name>
    <name evidence="2" type="ORF">L210DRAFT_3653074</name>
</gene>
<dbReference type="InterPro" id="IPR014876">
    <property type="entry name" value="DEK_C"/>
</dbReference>
<dbReference type="SUPFAM" id="SSF109715">
    <property type="entry name" value="DEK C-terminal domain"/>
    <property type="match status" value="1"/>
</dbReference>
<keyword evidence="4" id="KW-1185">Reference proteome</keyword>
<protein>
    <recommendedName>
        <fullName evidence="1">DEK-C domain-containing protein</fullName>
    </recommendedName>
</protein>
<dbReference type="Gene3D" id="1.10.10.60">
    <property type="entry name" value="Homeodomain-like"/>
    <property type="match status" value="1"/>
</dbReference>
<evidence type="ECO:0000313" key="4">
    <source>
        <dbReference type="Proteomes" id="UP001194468"/>
    </source>
</evidence>
<dbReference type="EMBL" id="WHUW01000091">
    <property type="protein sequence ID" value="KAF8425837.1"/>
    <property type="molecule type" value="Genomic_DNA"/>
</dbReference>
<sequence length="100" mass="11426">MKSRIPRRAAASQFQAAIPLYWHRLITAVHHVRWDLSKIYLLGQLPPRTSSDKCFKFSVDSMAVTKKTAHEAMMAKFPRADLTPRKDFLNKSIGKVLSQS</sequence>
<dbReference type="AlphaFoldDB" id="A0AAD4BG71"/>
<dbReference type="EMBL" id="WHUW01000087">
    <property type="protein sequence ID" value="KAF8426481.1"/>
    <property type="molecule type" value="Genomic_DNA"/>
</dbReference>
<organism evidence="3 4">
    <name type="scientific">Boletus edulis BED1</name>
    <dbReference type="NCBI Taxonomy" id="1328754"/>
    <lineage>
        <taxon>Eukaryota</taxon>
        <taxon>Fungi</taxon>
        <taxon>Dikarya</taxon>
        <taxon>Basidiomycota</taxon>
        <taxon>Agaricomycotina</taxon>
        <taxon>Agaricomycetes</taxon>
        <taxon>Agaricomycetidae</taxon>
        <taxon>Boletales</taxon>
        <taxon>Boletineae</taxon>
        <taxon>Boletaceae</taxon>
        <taxon>Boletoideae</taxon>
        <taxon>Boletus</taxon>
    </lineage>
</organism>
<dbReference type="Proteomes" id="UP001194468">
    <property type="component" value="Unassembled WGS sequence"/>
</dbReference>
<evidence type="ECO:0000313" key="3">
    <source>
        <dbReference type="EMBL" id="KAF8426481.1"/>
    </source>
</evidence>
<name>A0AAD4BG71_BOLED</name>